<organism evidence="1 2">
    <name type="scientific">Salisediminibacterium halotolerans</name>
    <dbReference type="NCBI Taxonomy" id="517425"/>
    <lineage>
        <taxon>Bacteria</taxon>
        <taxon>Bacillati</taxon>
        <taxon>Bacillota</taxon>
        <taxon>Bacilli</taxon>
        <taxon>Bacillales</taxon>
        <taxon>Bacillaceae</taxon>
        <taxon>Salisediminibacterium</taxon>
    </lineage>
</organism>
<dbReference type="STRING" id="1464123.SAMN05444126_1242"/>
<dbReference type="OrthoDB" id="2354098at2"/>
<name>A0A1H9VUS1_9BACI</name>
<dbReference type="RefSeq" id="WP_093074086.1">
    <property type="nucleotide sequence ID" value="NZ_FOGV01000024.1"/>
</dbReference>
<gene>
    <name evidence="1" type="ORF">SAMN05444126_1242</name>
</gene>
<sequence>MGKKKTKQTFKVGRNETVDDCLNRMKNEGFVPVRRMEEPVWEEVDSESGKQTEIAYQQIIFEGKPKSD</sequence>
<protein>
    <submittedName>
        <fullName evidence="1">NETI protein</fullName>
    </submittedName>
</protein>
<proteinExistence type="predicted"/>
<dbReference type="Pfam" id="PF14044">
    <property type="entry name" value="NETI"/>
    <property type="match status" value="1"/>
</dbReference>
<evidence type="ECO:0000313" key="1">
    <source>
        <dbReference type="EMBL" id="SES25244.1"/>
    </source>
</evidence>
<comment type="caution">
    <text evidence="1">The sequence shown here is derived from an EMBL/GenBank/DDBJ whole genome shotgun (WGS) entry which is preliminary data.</text>
</comment>
<dbReference type="InterPro" id="IPR025930">
    <property type="entry name" value="NETI"/>
</dbReference>
<reference evidence="2" key="1">
    <citation type="submission" date="2016-10" db="EMBL/GenBank/DDBJ databases">
        <authorList>
            <person name="de Groot N.N."/>
        </authorList>
    </citation>
    <scope>NUCLEOTIDE SEQUENCE [LARGE SCALE GENOMIC DNA]</scope>
    <source>
        <strain evidence="2">10nlg</strain>
    </source>
</reference>
<dbReference type="AlphaFoldDB" id="A0A1H9VUS1"/>
<keyword evidence="2" id="KW-1185">Reference proteome</keyword>
<evidence type="ECO:0000313" key="2">
    <source>
        <dbReference type="Proteomes" id="UP000199318"/>
    </source>
</evidence>
<dbReference type="Proteomes" id="UP000199318">
    <property type="component" value="Unassembled WGS sequence"/>
</dbReference>
<dbReference type="EMBL" id="FOGV01000024">
    <property type="protein sequence ID" value="SES25244.1"/>
    <property type="molecule type" value="Genomic_DNA"/>
</dbReference>
<accession>A0A1H9VUS1</accession>